<sequence>MTLKSVIVATAHYCFVSSEGLLDFNMRLMKQRKSQVYSTSQVGKFISKLVSLTGSVADADTLLPVKKCSYSFGDSSLMSLRGHIKHANNFLFIKLNHQISRAAVPSYLEAVKHCPELGLKDMAAANVAFVTNCSIVEAISKDMADRLLSRPTGWTIGIIGYAMTSALSIGHESSSDDEPKKLSHFLGGFPAPDRSIFAHLVTRDWRAYDPMDPFLVKNLANLINFPIIIRRHKVLDNHMRLRTTARIHIGGKGKEKHGSSKGNTTDQRKFSGHPTIQLLSNYVKNKLESSISNSRVKQRNLKALNISLDKFRKYASNWKTRYTIDILAIKVEEELQRLSPYDIIIKGAILLVEFESLNTISFLADHSTTMICESIEVVHHYVVTTAHINVPKDLSRGHTDPGNYPEVIKILGNCPEVIKILGNCPEVIKILGNCPEVIKILDNCPEVIKILGNCPEVIKILGNCPYVP</sequence>
<protein>
    <submittedName>
        <fullName evidence="2">Uncharacterized protein</fullName>
    </submittedName>
</protein>
<evidence type="ECO:0000313" key="2">
    <source>
        <dbReference type="EMBL" id="KAE8654546.1"/>
    </source>
</evidence>
<name>A0A6A2WXV9_HIBSY</name>
<evidence type="ECO:0000256" key="1">
    <source>
        <dbReference type="SAM" id="MobiDB-lite"/>
    </source>
</evidence>
<feature type="region of interest" description="Disordered" evidence="1">
    <location>
        <begin position="251"/>
        <end position="270"/>
    </location>
</feature>
<accession>A0A6A2WXV9</accession>
<proteinExistence type="predicted"/>
<dbReference type="EMBL" id="VEPZ02001787">
    <property type="protein sequence ID" value="KAE8654546.1"/>
    <property type="molecule type" value="Genomic_DNA"/>
</dbReference>
<dbReference type="Proteomes" id="UP000436088">
    <property type="component" value="Unassembled WGS sequence"/>
</dbReference>
<evidence type="ECO:0000313" key="3">
    <source>
        <dbReference type="Proteomes" id="UP000436088"/>
    </source>
</evidence>
<dbReference type="AlphaFoldDB" id="A0A6A2WXV9"/>
<gene>
    <name evidence="2" type="ORF">F3Y22_tig00117048pilonHSYRG00681</name>
</gene>
<reference evidence="2" key="1">
    <citation type="submission" date="2019-09" db="EMBL/GenBank/DDBJ databases">
        <title>Draft genome information of white flower Hibiscus syriacus.</title>
        <authorList>
            <person name="Kim Y.-M."/>
        </authorList>
    </citation>
    <scope>NUCLEOTIDE SEQUENCE [LARGE SCALE GENOMIC DNA]</scope>
    <source>
        <strain evidence="2">YM2019G1</strain>
    </source>
</reference>
<organism evidence="2 3">
    <name type="scientific">Hibiscus syriacus</name>
    <name type="common">Rose of Sharon</name>
    <dbReference type="NCBI Taxonomy" id="106335"/>
    <lineage>
        <taxon>Eukaryota</taxon>
        <taxon>Viridiplantae</taxon>
        <taxon>Streptophyta</taxon>
        <taxon>Embryophyta</taxon>
        <taxon>Tracheophyta</taxon>
        <taxon>Spermatophyta</taxon>
        <taxon>Magnoliopsida</taxon>
        <taxon>eudicotyledons</taxon>
        <taxon>Gunneridae</taxon>
        <taxon>Pentapetalae</taxon>
        <taxon>rosids</taxon>
        <taxon>malvids</taxon>
        <taxon>Malvales</taxon>
        <taxon>Malvaceae</taxon>
        <taxon>Malvoideae</taxon>
        <taxon>Hibiscus</taxon>
    </lineage>
</organism>
<comment type="caution">
    <text evidence="2">The sequence shown here is derived from an EMBL/GenBank/DDBJ whole genome shotgun (WGS) entry which is preliminary data.</text>
</comment>
<keyword evidence="3" id="KW-1185">Reference proteome</keyword>